<dbReference type="PROSITE" id="PS00893">
    <property type="entry name" value="NUDIX_BOX"/>
    <property type="match status" value="1"/>
</dbReference>
<gene>
    <name evidence="3" type="ORF">SAG0164_12160</name>
</gene>
<dbReference type="AlphaFoldDB" id="A0AAD3A4W9"/>
<protein>
    <submittedName>
        <fullName evidence="3">NUDIX hydrolase</fullName>
    </submittedName>
</protein>
<dbReference type="InterPro" id="IPR015797">
    <property type="entry name" value="NUDIX_hydrolase-like_dom_sf"/>
</dbReference>
<proteinExistence type="predicted"/>
<dbReference type="Gene3D" id="3.90.79.10">
    <property type="entry name" value="Nucleoside Triphosphate Pyrophosphohydrolase"/>
    <property type="match status" value="1"/>
</dbReference>
<dbReference type="RefSeq" id="WP_000409124.1">
    <property type="nucleotide sequence ID" value="NZ_ALSF01000008.1"/>
</dbReference>
<evidence type="ECO:0000313" key="4">
    <source>
        <dbReference type="Proteomes" id="UP000015176"/>
    </source>
</evidence>
<dbReference type="PANTHER" id="PTHR43736:SF2">
    <property type="entry name" value="MUTT_NUDIX FAMILY PROTEIN"/>
    <property type="match status" value="1"/>
</dbReference>
<dbReference type="GeneID" id="66885539"/>
<dbReference type="SUPFAM" id="SSF55811">
    <property type="entry name" value="Nudix"/>
    <property type="match status" value="1"/>
</dbReference>
<sequence length="161" mass="18616">MEIWDAYDQYGFITGLTLNRDQNIPQGLFHLVVDVILFHEDGDVLMMKRHPKKKAFPAYFEATAGGSALKGENAKQAILRELKEETGIVPQCLTFLNREWFSERSYFVDHFIAKYNGAKDIITLQEGETVDYIWLKPEYIDLFLSKNKLIPSQIKLLKSLI</sequence>
<feature type="domain" description="Nudix hydrolase" evidence="2">
    <location>
        <begin position="28"/>
        <end position="157"/>
    </location>
</feature>
<evidence type="ECO:0000313" key="3">
    <source>
        <dbReference type="EMBL" id="EPU43343.1"/>
    </source>
</evidence>
<dbReference type="PANTHER" id="PTHR43736">
    <property type="entry name" value="ADP-RIBOSE PYROPHOSPHATASE"/>
    <property type="match status" value="1"/>
</dbReference>
<dbReference type="EMBL" id="ALSF01000008">
    <property type="protein sequence ID" value="EPU43343.1"/>
    <property type="molecule type" value="Genomic_DNA"/>
</dbReference>
<dbReference type="Proteomes" id="UP000015176">
    <property type="component" value="Unassembled WGS sequence"/>
</dbReference>
<dbReference type="InterPro" id="IPR020084">
    <property type="entry name" value="NUDIX_hydrolase_CS"/>
</dbReference>
<dbReference type="InterPro" id="IPR000086">
    <property type="entry name" value="NUDIX_hydrolase_dom"/>
</dbReference>
<evidence type="ECO:0000259" key="2">
    <source>
        <dbReference type="PROSITE" id="PS51462"/>
    </source>
</evidence>
<organism evidence="3 4">
    <name type="scientific">Streptococcus agalactiae MRI Z1-216</name>
    <dbReference type="NCBI Taxonomy" id="1154879"/>
    <lineage>
        <taxon>Bacteria</taxon>
        <taxon>Bacillati</taxon>
        <taxon>Bacillota</taxon>
        <taxon>Bacilli</taxon>
        <taxon>Lactobacillales</taxon>
        <taxon>Streptococcaceae</taxon>
        <taxon>Streptococcus</taxon>
    </lineage>
</organism>
<dbReference type="Pfam" id="PF00293">
    <property type="entry name" value="NUDIX"/>
    <property type="match status" value="1"/>
</dbReference>
<accession>A0AAD3A4W9</accession>
<keyword evidence="1 3" id="KW-0378">Hydrolase</keyword>
<name>A0AAD3A4W9_STRAG</name>
<dbReference type="PROSITE" id="PS51462">
    <property type="entry name" value="NUDIX"/>
    <property type="match status" value="1"/>
</dbReference>
<dbReference type="GO" id="GO:0016787">
    <property type="term" value="F:hydrolase activity"/>
    <property type="evidence" value="ECO:0007669"/>
    <property type="project" value="UniProtKB-KW"/>
</dbReference>
<comment type="caution">
    <text evidence="3">The sequence shown here is derived from an EMBL/GenBank/DDBJ whole genome shotgun (WGS) entry which is preliminary data.</text>
</comment>
<reference evidence="3 4" key="1">
    <citation type="submission" date="2012-07" db="EMBL/GenBank/DDBJ databases">
        <authorList>
            <person name="Moroni P."/>
            <person name="Richards V.P."/>
            <person name="Durkin S.A.S."/>
            <person name="Kim M."/>
            <person name="Pavinski Bitar P.D."/>
            <person name="Stanhope M.J."/>
            <person name="Town C.D."/>
            <person name="Zadoks R.N."/>
            <person name="Venter J.C."/>
        </authorList>
    </citation>
    <scope>NUCLEOTIDE SEQUENCE [LARGE SCALE GENOMIC DNA]</scope>
    <source>
        <strain evidence="3 4">MRI Z1-216</strain>
    </source>
</reference>
<evidence type="ECO:0000256" key="1">
    <source>
        <dbReference type="ARBA" id="ARBA00022801"/>
    </source>
</evidence>
<dbReference type="CDD" id="cd04693">
    <property type="entry name" value="NUDIX_Hydrolase"/>
    <property type="match status" value="1"/>
</dbReference>